<name>A0ABY7K546_9ACTN</name>
<feature type="compositionally biased region" description="Basic and acidic residues" evidence="1">
    <location>
        <begin position="40"/>
        <end position="56"/>
    </location>
</feature>
<gene>
    <name evidence="2" type="ORF">M6B22_09675</name>
</gene>
<dbReference type="Pfam" id="PF06348">
    <property type="entry name" value="DUF1059"/>
    <property type="match status" value="1"/>
</dbReference>
<sequence>MGRKMVDCRKMPSDSNCSLSIAGTEDEVLETAVAHAVAHHGHEDTPELREGIRASMEDAEPALA</sequence>
<organism evidence="2 3">
    <name type="scientific">Jatrophihabitans cynanchi</name>
    <dbReference type="NCBI Taxonomy" id="2944128"/>
    <lineage>
        <taxon>Bacteria</taxon>
        <taxon>Bacillati</taxon>
        <taxon>Actinomycetota</taxon>
        <taxon>Actinomycetes</taxon>
        <taxon>Jatrophihabitantales</taxon>
        <taxon>Jatrophihabitantaceae</taxon>
        <taxon>Jatrophihabitans</taxon>
    </lineage>
</organism>
<proteinExistence type="predicted"/>
<evidence type="ECO:0000256" key="1">
    <source>
        <dbReference type="SAM" id="MobiDB-lite"/>
    </source>
</evidence>
<evidence type="ECO:0000313" key="2">
    <source>
        <dbReference type="EMBL" id="WAX59008.1"/>
    </source>
</evidence>
<protein>
    <submittedName>
        <fullName evidence="2">DUF1059 domain-containing protein</fullName>
    </submittedName>
</protein>
<reference evidence="2" key="1">
    <citation type="submission" date="2022-05" db="EMBL/GenBank/DDBJ databases">
        <title>Jatrophihabitans sp. SB3-54 whole genome sequence.</title>
        <authorList>
            <person name="Suh M.K."/>
            <person name="Eom M.K."/>
            <person name="Kim J.S."/>
            <person name="Kim H.S."/>
            <person name="Do H.E."/>
            <person name="Shin Y.K."/>
            <person name="Lee J.-S."/>
        </authorList>
    </citation>
    <scope>NUCLEOTIDE SEQUENCE</scope>
    <source>
        <strain evidence="2">SB3-54</strain>
    </source>
</reference>
<dbReference type="RefSeq" id="WP_269445548.1">
    <property type="nucleotide sequence ID" value="NZ_CP097463.1"/>
</dbReference>
<dbReference type="EMBL" id="CP097463">
    <property type="protein sequence ID" value="WAX59008.1"/>
    <property type="molecule type" value="Genomic_DNA"/>
</dbReference>
<accession>A0ABY7K546</accession>
<feature type="region of interest" description="Disordered" evidence="1">
    <location>
        <begin position="38"/>
        <end position="64"/>
    </location>
</feature>
<dbReference type="InterPro" id="IPR009409">
    <property type="entry name" value="DUF1059"/>
</dbReference>
<keyword evidence="3" id="KW-1185">Reference proteome</keyword>
<evidence type="ECO:0000313" key="3">
    <source>
        <dbReference type="Proteomes" id="UP001164693"/>
    </source>
</evidence>
<dbReference type="Proteomes" id="UP001164693">
    <property type="component" value="Chromosome"/>
</dbReference>